<keyword evidence="1" id="KW-0812">Transmembrane</keyword>
<evidence type="ECO:0000313" key="3">
    <source>
        <dbReference type="Proteomes" id="UP000075324"/>
    </source>
</evidence>
<organism evidence="2 3">
    <name type="scientific">Parageobacillus toebii</name>
    <dbReference type="NCBI Taxonomy" id="153151"/>
    <lineage>
        <taxon>Bacteria</taxon>
        <taxon>Bacillati</taxon>
        <taxon>Bacillota</taxon>
        <taxon>Bacilli</taxon>
        <taxon>Bacillales</taxon>
        <taxon>Anoxybacillaceae</taxon>
        <taxon>Parageobacillus</taxon>
    </lineage>
</organism>
<dbReference type="Pfam" id="PF02553">
    <property type="entry name" value="CbiN"/>
    <property type="match status" value="1"/>
</dbReference>
<keyword evidence="1" id="KW-0170">Cobalt</keyword>
<comment type="caution">
    <text evidence="1">Lacks conserved residue(s) required for the propagation of feature annotation.</text>
</comment>
<protein>
    <recommendedName>
        <fullName evidence="1">Cobalt transport protein CbiN</fullName>
    </recommendedName>
    <alternativeName>
        <fullName evidence="1">Energy-coupling factor transporter probable substrate-capture protein CbiN</fullName>
        <shortName evidence="1">ECF transporter S component CbiN</shortName>
    </alternativeName>
</protein>
<dbReference type="PANTHER" id="PTHR38662:SF1">
    <property type="entry name" value="COBALT TRANSPORT PROTEIN CBIN"/>
    <property type="match status" value="1"/>
</dbReference>
<dbReference type="GO" id="GO:0005886">
    <property type="term" value="C:plasma membrane"/>
    <property type="evidence" value="ECO:0007669"/>
    <property type="project" value="UniProtKB-SubCell"/>
</dbReference>
<comment type="caution">
    <text evidence="2">The sequence shown here is derived from an EMBL/GenBank/DDBJ whole genome shotgun (WGS) entry which is preliminary data.</text>
</comment>
<keyword evidence="1" id="KW-0169">Cobalamin biosynthesis</keyword>
<gene>
    <name evidence="1" type="primary">cbiN</name>
    <name evidence="2" type="ORF">B4110_1773</name>
</gene>
<name>A0A150MNZ0_9BACL</name>
<evidence type="ECO:0000256" key="1">
    <source>
        <dbReference type="HAMAP-Rule" id="MF_00330"/>
    </source>
</evidence>
<comment type="pathway">
    <text evidence="1">Cofactor biosynthesis; adenosylcobalamin biosynthesis.</text>
</comment>
<dbReference type="InterPro" id="IPR003705">
    <property type="entry name" value="CbiN"/>
</dbReference>
<keyword evidence="1" id="KW-0171">Cobalt transport</keyword>
<dbReference type="GO" id="GO:0009236">
    <property type="term" value="P:cobalamin biosynthetic process"/>
    <property type="evidence" value="ECO:0007669"/>
    <property type="project" value="UniProtKB-UniRule"/>
</dbReference>
<dbReference type="GeneID" id="94900268"/>
<reference evidence="2 3" key="1">
    <citation type="submission" date="2016-01" db="EMBL/GenBank/DDBJ databases">
        <title>Draft Genome Sequences of Seven Thermophilic Sporeformers Isolated from Foods.</title>
        <authorList>
            <person name="Berendsen E.M."/>
            <person name="Wells-Bennik M.H."/>
            <person name="Krawcyk A.O."/>
            <person name="De Jong A."/>
            <person name="Holsappel S."/>
            <person name="Eijlander R.T."/>
            <person name="Kuipers O.P."/>
        </authorList>
    </citation>
    <scope>NUCLEOTIDE SEQUENCE [LARGE SCALE GENOMIC DNA]</scope>
    <source>
        <strain evidence="2 3">B4110</strain>
    </source>
</reference>
<dbReference type="UniPathway" id="UPA00148"/>
<keyword evidence="1" id="KW-0813">Transport</keyword>
<dbReference type="PATRIC" id="fig|153151.4.peg.844"/>
<dbReference type="GO" id="GO:0015087">
    <property type="term" value="F:cobalt ion transmembrane transporter activity"/>
    <property type="evidence" value="ECO:0007669"/>
    <property type="project" value="UniProtKB-UniRule"/>
</dbReference>
<dbReference type="EMBL" id="LQYW01000128">
    <property type="protein sequence ID" value="KYD26193.1"/>
    <property type="molecule type" value="Genomic_DNA"/>
</dbReference>
<comment type="subunit">
    <text evidence="1">Forms an energy-coupling factor (ECF) transporter complex composed of an ATP-binding protein (A component, CbiO), a transmembrane protein (T component, CbiQ) and 2 possible substrate-capture proteins (S components, CbiM and CbiN) of unknown stoichimetry.</text>
</comment>
<comment type="function">
    <text evidence="1">Part of the energy-coupling factor (ECF) transporter complex CbiMNOQ involved in cobalt import.</text>
</comment>
<proteinExistence type="inferred from homology"/>
<keyword evidence="1" id="KW-1133">Transmembrane helix</keyword>
<accession>A0A150MNZ0</accession>
<keyword evidence="1" id="KW-1003">Cell membrane</keyword>
<dbReference type="Proteomes" id="UP000075324">
    <property type="component" value="Unassembled WGS sequence"/>
</dbReference>
<dbReference type="NCBIfam" id="NF002780">
    <property type="entry name" value="PRK02898.1"/>
    <property type="match status" value="1"/>
</dbReference>
<keyword evidence="1" id="KW-0472">Membrane</keyword>
<evidence type="ECO:0000313" key="2">
    <source>
        <dbReference type="EMBL" id="KYD26193.1"/>
    </source>
</evidence>
<dbReference type="PANTHER" id="PTHR38662">
    <property type="entry name" value="COBALT TRANSPORT PROTEIN CBIN"/>
    <property type="match status" value="1"/>
</dbReference>
<comment type="subcellular location">
    <subcellularLocation>
        <location evidence="1">Cell membrane</location>
        <topology evidence="1">Multi-pass membrane protein</topology>
    </subcellularLocation>
</comment>
<dbReference type="RefSeq" id="WP_015863803.1">
    <property type="nucleotide sequence ID" value="NZ_CP070511.1"/>
</dbReference>
<comment type="similarity">
    <text evidence="1">Belongs to the CbiN family.</text>
</comment>
<keyword evidence="1" id="KW-0406">Ion transport</keyword>
<dbReference type="HAMAP" id="MF_00330">
    <property type="entry name" value="CbiN"/>
    <property type="match status" value="1"/>
</dbReference>
<feature type="transmembrane region" description="Helical" evidence="1">
    <location>
        <begin position="63"/>
        <end position="83"/>
    </location>
</feature>
<dbReference type="AlphaFoldDB" id="A0A150MNZ0"/>
<sequence>MKRSLFLLAIAVLLVVAPLLFIHHSDFGGTDGQAEKMIQKLAPHYQPWMETIFEPPGGEVETLLFSVQAAIGAGIIGYIIGVYKGRANRKEEAK</sequence>
<dbReference type="NCBIfam" id="TIGR01165">
    <property type="entry name" value="cbiN"/>
    <property type="match status" value="1"/>
</dbReference>